<name>A0ABT2TMB9_9FIRM</name>
<keyword evidence="3" id="KW-1185">Reference proteome</keyword>
<dbReference type="NCBIfam" id="TIGR01598">
    <property type="entry name" value="holin_phiLC3"/>
    <property type="match status" value="1"/>
</dbReference>
<dbReference type="EMBL" id="JAOQJQ010000006">
    <property type="protein sequence ID" value="MCU6763368.1"/>
    <property type="molecule type" value="Genomic_DNA"/>
</dbReference>
<keyword evidence="1" id="KW-0812">Transmembrane</keyword>
<dbReference type="RefSeq" id="WP_158426003.1">
    <property type="nucleotide sequence ID" value="NZ_JAOQJQ010000006.1"/>
</dbReference>
<evidence type="ECO:0000256" key="1">
    <source>
        <dbReference type="SAM" id="Phobius"/>
    </source>
</evidence>
<dbReference type="Proteomes" id="UP001652442">
    <property type="component" value="Unassembled WGS sequence"/>
</dbReference>
<organism evidence="2 3">
    <name type="scientific">Brotonthovivens ammoniilytica</name>
    <dbReference type="NCBI Taxonomy" id="2981725"/>
    <lineage>
        <taxon>Bacteria</taxon>
        <taxon>Bacillati</taxon>
        <taxon>Bacillota</taxon>
        <taxon>Clostridia</taxon>
        <taxon>Lachnospirales</taxon>
        <taxon>Lachnospiraceae</taxon>
        <taxon>Brotonthovivens</taxon>
    </lineage>
</organism>
<gene>
    <name evidence="2" type="ORF">OCV88_13720</name>
</gene>
<evidence type="ECO:0000313" key="3">
    <source>
        <dbReference type="Proteomes" id="UP001652442"/>
    </source>
</evidence>
<keyword evidence="1" id="KW-1133">Transmembrane helix</keyword>
<proteinExistence type="predicted"/>
<protein>
    <submittedName>
        <fullName evidence="2">Phage holin</fullName>
    </submittedName>
</protein>
<dbReference type="InterPro" id="IPR006485">
    <property type="entry name" value="Phage-like_holin"/>
</dbReference>
<dbReference type="Pfam" id="PF04531">
    <property type="entry name" value="Phage_holin_1"/>
    <property type="match status" value="1"/>
</dbReference>
<comment type="caution">
    <text evidence="2">The sequence shown here is derived from an EMBL/GenBank/DDBJ whole genome shotgun (WGS) entry which is preliminary data.</text>
</comment>
<feature type="transmembrane region" description="Helical" evidence="1">
    <location>
        <begin position="12"/>
        <end position="33"/>
    </location>
</feature>
<evidence type="ECO:0000313" key="2">
    <source>
        <dbReference type="EMBL" id="MCU6763368.1"/>
    </source>
</evidence>
<sequence>MINWKVRVKNKTFWAALIPAVLVLAQVILALFGLTLDITDLQEKLLAVVNAAFVLLAVLGIVADPTTKGVSDSAQALTYSCPKADEFKEVEDLTEDEIESVDKPEK</sequence>
<keyword evidence="1" id="KW-0472">Membrane</keyword>
<accession>A0ABT2TMB9</accession>
<reference evidence="2 3" key="1">
    <citation type="journal article" date="2021" name="ISME Commun">
        <title>Automated analysis of genomic sequences facilitates high-throughput and comprehensive description of bacteria.</title>
        <authorList>
            <person name="Hitch T.C.A."/>
        </authorList>
    </citation>
    <scope>NUCLEOTIDE SEQUENCE [LARGE SCALE GENOMIC DNA]</scope>
    <source>
        <strain evidence="2 3">Sanger_109</strain>
    </source>
</reference>
<feature type="transmembrane region" description="Helical" evidence="1">
    <location>
        <begin position="45"/>
        <end position="63"/>
    </location>
</feature>